<feature type="transmembrane region" description="Helical" evidence="2">
    <location>
        <begin position="660"/>
        <end position="679"/>
    </location>
</feature>
<sequence length="773" mass="83066">MADGETLLNSVYYKSLKAKFPELLSKATDNQGIICIPDSDSLAGIVLDQDFFETHILRPSPYILGEFLTANGHAIEYDERERLFRTKDFPELRTVRVLHEESCYNKRLKPYRMFLLQRPFRRQASGTAGEGNTASSRGTGSSSGSFAITTMAPCFTPAEASEALERLSTGPNRATIVECGDTLTTRARKFAQSYMFVRGCEQHAQSVIQGMVDTGFQTLSVLCPELATCASNSKHHFVLTSILHNLVHGAMGQLLFDSVSKTMAAEDAAMGALLDQLAPLRPQAFGIPDHLVCQLPLTVELLKSLEGCLTPLHKLHVLQQVFLTLGREIELHLTRLNAASSPAPSTPPSPMPSLPPTGPATGVMAATGAGQIASRPATPPSSRGQLADTQSDPMLSLCRSPASARHDPILSAFLKGGPMPSQTLQQQPPPSPLATAPEQCPPGGGPTNSTINSSLLTPLVRTAEQKRALQAAALAQALPLTTDDLLPLYMWALAQAQPPQLHSNALWVRAFAPMPPEQGELAFSLATFEASIEHLARDGPRLVRAALTTPPQMSLNPRPSASGGPGAGSPSGLVVLGPLQPGPPLDPASARVGFRPGSEGRTMRLTATTECFDFAPVIAPRAAVPPAFAPRTSEPLILILLLIPVVNFTIFMLTRNRSTFQMIWSSVCAALTLLIWPLNKLGRRYWRNFASQNYFDEQGAFVAIFFGLPMLVILLCIMVNWVWKMGSLFIKVSKLHVKKVAAKKALEATGGTAAGPSDLSTSSPSAGQKNKDL</sequence>
<keyword evidence="2" id="KW-0472">Membrane</keyword>
<feature type="transmembrane region" description="Helical" evidence="2">
    <location>
        <begin position="635"/>
        <end position="653"/>
    </location>
</feature>
<feature type="region of interest" description="Disordered" evidence="1">
    <location>
        <begin position="125"/>
        <end position="144"/>
    </location>
</feature>
<feature type="compositionally biased region" description="Polar residues" evidence="1">
    <location>
        <begin position="125"/>
        <end position="134"/>
    </location>
</feature>
<dbReference type="InterPro" id="IPR026721">
    <property type="entry name" value="TMEM18"/>
</dbReference>
<name>A0ABQ8UD99_9EUKA</name>
<proteinExistence type="predicted"/>
<keyword evidence="2" id="KW-1133">Transmembrane helix</keyword>
<feature type="compositionally biased region" description="Pro residues" evidence="1">
    <location>
        <begin position="344"/>
        <end position="358"/>
    </location>
</feature>
<comment type="caution">
    <text evidence="4">The sequence shown here is derived from an EMBL/GenBank/DDBJ whole genome shotgun (WGS) entry which is preliminary data.</text>
</comment>
<dbReference type="PANTHER" id="PTHR24170:SF1">
    <property type="entry name" value="DOMAIN PROTEIN, PUTATIVE (AFU_ORTHOLOGUE AFUA_1G09870)-RELATED"/>
    <property type="match status" value="1"/>
</dbReference>
<organism evidence="4 5">
    <name type="scientific">Paratrimastix pyriformis</name>
    <dbReference type="NCBI Taxonomy" id="342808"/>
    <lineage>
        <taxon>Eukaryota</taxon>
        <taxon>Metamonada</taxon>
        <taxon>Preaxostyla</taxon>
        <taxon>Paratrimastigidae</taxon>
        <taxon>Paratrimastix</taxon>
    </lineage>
</organism>
<feature type="region of interest" description="Disordered" evidence="1">
    <location>
        <begin position="339"/>
        <end position="453"/>
    </location>
</feature>
<feature type="region of interest" description="Disordered" evidence="1">
    <location>
        <begin position="549"/>
        <end position="576"/>
    </location>
</feature>
<dbReference type="PROSITE" id="PS51205">
    <property type="entry name" value="VPS9"/>
    <property type="match status" value="1"/>
</dbReference>
<evidence type="ECO:0000256" key="1">
    <source>
        <dbReference type="SAM" id="MobiDB-lite"/>
    </source>
</evidence>
<gene>
    <name evidence="4" type="ORF">PAPYR_7317</name>
</gene>
<feature type="compositionally biased region" description="Low complexity" evidence="1">
    <location>
        <begin position="135"/>
        <end position="144"/>
    </location>
</feature>
<dbReference type="InterPro" id="IPR003123">
    <property type="entry name" value="VPS9"/>
</dbReference>
<evidence type="ECO:0000256" key="2">
    <source>
        <dbReference type="SAM" id="Phobius"/>
    </source>
</evidence>
<dbReference type="InterPro" id="IPR051248">
    <property type="entry name" value="UPF0507/Ank_repeat_27"/>
</dbReference>
<dbReference type="Proteomes" id="UP001141327">
    <property type="component" value="Unassembled WGS sequence"/>
</dbReference>
<protein>
    <submittedName>
        <fullName evidence="4">Ankyrin repeat domain-containing protein 27</fullName>
    </submittedName>
</protein>
<dbReference type="EMBL" id="JAPMOS010000051">
    <property type="protein sequence ID" value="KAJ4457243.1"/>
    <property type="molecule type" value="Genomic_DNA"/>
</dbReference>
<feature type="compositionally biased region" description="Polar residues" evidence="1">
    <location>
        <begin position="380"/>
        <end position="393"/>
    </location>
</feature>
<feature type="compositionally biased region" description="Polar residues" evidence="1">
    <location>
        <begin position="758"/>
        <end position="773"/>
    </location>
</feature>
<evidence type="ECO:0000259" key="3">
    <source>
        <dbReference type="PROSITE" id="PS51205"/>
    </source>
</evidence>
<evidence type="ECO:0000313" key="5">
    <source>
        <dbReference type="Proteomes" id="UP001141327"/>
    </source>
</evidence>
<dbReference type="SUPFAM" id="SSF109993">
    <property type="entry name" value="VPS9 domain"/>
    <property type="match status" value="1"/>
</dbReference>
<dbReference type="InterPro" id="IPR037191">
    <property type="entry name" value="VPS9_dom_sf"/>
</dbReference>
<feature type="region of interest" description="Disordered" evidence="1">
    <location>
        <begin position="750"/>
        <end position="773"/>
    </location>
</feature>
<dbReference type="Pfam" id="PF14770">
    <property type="entry name" value="TMEM18"/>
    <property type="match status" value="1"/>
</dbReference>
<reference evidence="4" key="1">
    <citation type="journal article" date="2022" name="bioRxiv">
        <title>Genomics of Preaxostyla Flagellates Illuminates Evolutionary Transitions and the Path Towards Mitochondrial Loss.</title>
        <authorList>
            <person name="Novak L.V.F."/>
            <person name="Treitli S.C."/>
            <person name="Pyrih J."/>
            <person name="Halakuc P."/>
            <person name="Pipaliya S.V."/>
            <person name="Vacek V."/>
            <person name="Brzon O."/>
            <person name="Soukal P."/>
            <person name="Eme L."/>
            <person name="Dacks J.B."/>
            <person name="Karnkowska A."/>
            <person name="Elias M."/>
            <person name="Hampl V."/>
        </authorList>
    </citation>
    <scope>NUCLEOTIDE SEQUENCE</scope>
    <source>
        <strain evidence="4">RCP-MX</strain>
    </source>
</reference>
<keyword evidence="5" id="KW-1185">Reference proteome</keyword>
<dbReference type="PANTHER" id="PTHR24170">
    <property type="entry name" value="ANKYRIN REPEAT DOMAIN-CONTAINING PROTEIN 27"/>
    <property type="match status" value="1"/>
</dbReference>
<feature type="domain" description="VPS9" evidence="3">
    <location>
        <begin position="404"/>
        <end position="544"/>
    </location>
</feature>
<keyword evidence="2" id="KW-0812">Transmembrane</keyword>
<accession>A0ABQ8UD99</accession>
<evidence type="ECO:0000313" key="4">
    <source>
        <dbReference type="EMBL" id="KAJ4457243.1"/>
    </source>
</evidence>
<dbReference type="Pfam" id="PF02204">
    <property type="entry name" value="VPS9"/>
    <property type="match status" value="1"/>
</dbReference>
<dbReference type="Gene3D" id="1.20.1050.80">
    <property type="entry name" value="VPS9 domain"/>
    <property type="match status" value="1"/>
</dbReference>
<feature type="transmembrane region" description="Helical" evidence="2">
    <location>
        <begin position="699"/>
        <end position="723"/>
    </location>
</feature>